<evidence type="ECO:0000256" key="2">
    <source>
        <dbReference type="ARBA" id="ARBA00022618"/>
    </source>
</evidence>
<comment type="pathway">
    <text evidence="10">Cell wall biogenesis; peptidoglycan biosynthesis.</text>
</comment>
<dbReference type="Gene3D" id="3.40.50.2000">
    <property type="entry name" value="Glycogen Phosphorylase B"/>
    <property type="match status" value="2"/>
</dbReference>
<dbReference type="EC" id="2.4.1.227" evidence="10"/>
<dbReference type="SUPFAM" id="SSF53756">
    <property type="entry name" value="UDP-Glycosyltransferase/glycogen phosphorylase"/>
    <property type="match status" value="1"/>
</dbReference>
<keyword evidence="8 10" id="KW-0131">Cell cycle</keyword>
<dbReference type="GO" id="GO:0016740">
    <property type="term" value="F:transferase activity"/>
    <property type="evidence" value="ECO:0007669"/>
    <property type="project" value="UniProtKB-KW"/>
</dbReference>
<feature type="domain" description="Glycosyl transferase family 28 C-terminal" evidence="12">
    <location>
        <begin position="196"/>
        <end position="355"/>
    </location>
</feature>
<comment type="caution">
    <text evidence="10">Lacks conserved residue(s) required for the propagation of feature annotation.</text>
</comment>
<keyword evidence="5 10" id="KW-0133">Cell shape</keyword>
<comment type="function">
    <text evidence="10">Cell wall formation. Catalyzes the transfer of a GlcNAc subunit on undecaprenyl-pyrophosphoryl-MurNAc-pentapeptide (lipid intermediate I) to form undecaprenyl-pyrophosphoryl-MurNAc-(pentapeptide)GlcNAc (lipid intermediate II).</text>
</comment>
<evidence type="ECO:0000256" key="1">
    <source>
        <dbReference type="ARBA" id="ARBA00022475"/>
    </source>
</evidence>
<keyword evidence="4 10" id="KW-0808">Transferase</keyword>
<evidence type="ECO:0000256" key="8">
    <source>
        <dbReference type="ARBA" id="ARBA00023306"/>
    </source>
</evidence>
<dbReference type="InterPro" id="IPR006009">
    <property type="entry name" value="GlcNAc_MurG"/>
</dbReference>
<proteinExistence type="inferred from homology"/>
<dbReference type="InterPro" id="IPR004276">
    <property type="entry name" value="GlycoTrans_28_N"/>
</dbReference>
<dbReference type="Pfam" id="PF03033">
    <property type="entry name" value="Glyco_transf_28"/>
    <property type="match status" value="1"/>
</dbReference>
<evidence type="ECO:0000259" key="12">
    <source>
        <dbReference type="Pfam" id="PF04101"/>
    </source>
</evidence>
<comment type="catalytic activity">
    <reaction evidence="10">
        <text>di-trans,octa-cis-undecaprenyl diphospho-N-acetyl-alpha-D-muramoyl-L-alanyl-D-glutamyl-meso-2,6-diaminopimeloyl-D-alanyl-D-alanine + UDP-N-acetyl-alpha-D-glucosamine = di-trans,octa-cis-undecaprenyl diphospho-[N-acetyl-alpha-D-glucosaminyl-(1-&gt;4)]-N-acetyl-alpha-D-muramoyl-L-alanyl-D-glutamyl-meso-2,6-diaminopimeloyl-D-alanyl-D-alanine + UDP + H(+)</text>
        <dbReference type="Rhea" id="RHEA:31227"/>
        <dbReference type="ChEBI" id="CHEBI:15378"/>
        <dbReference type="ChEBI" id="CHEBI:57705"/>
        <dbReference type="ChEBI" id="CHEBI:58223"/>
        <dbReference type="ChEBI" id="CHEBI:61387"/>
        <dbReference type="ChEBI" id="CHEBI:61388"/>
        <dbReference type="EC" id="2.4.1.227"/>
    </reaction>
</comment>
<evidence type="ECO:0000259" key="11">
    <source>
        <dbReference type="Pfam" id="PF03033"/>
    </source>
</evidence>
<keyword evidence="6 10" id="KW-0573">Peptidoglycan synthesis</keyword>
<feature type="domain" description="Glycosyltransferase family 28 N-terminal" evidence="11">
    <location>
        <begin position="8"/>
        <end position="148"/>
    </location>
</feature>
<dbReference type="PANTHER" id="PTHR21015:SF22">
    <property type="entry name" value="GLYCOSYLTRANSFERASE"/>
    <property type="match status" value="1"/>
</dbReference>
<dbReference type="Pfam" id="PF04101">
    <property type="entry name" value="Glyco_tran_28_C"/>
    <property type="match status" value="1"/>
</dbReference>
<keyword evidence="7 10" id="KW-0472">Membrane</keyword>
<comment type="similarity">
    <text evidence="10">Belongs to the glycosyltransferase 28 family. MurG subfamily.</text>
</comment>
<keyword evidence="3 10" id="KW-0328">Glycosyltransferase</keyword>
<sequence length="382" mass="39880">MHDGAEVVVFAGGGTGGHLYPALALAEALVAERGSVRPFFVGAERGIEARVLPERGLEHLLLPVRGIRRGGSVADNLGVGPALVRSLAALRRRFRTLRPELVVVTGGYAGAPAGIMAGFGRIPLALQEQNAVPGLTTRLLARFADQIHLAFPEAAEGLSPAARRVVEHSGNPVRPPARRDRASDRAAFLLDPDRPVLLVTGASQGARAINEAMLALVRGRVERAAEPAWQVLWSTGPSHISTVQAELDALGSPAWVRALGYIDDMPAALSAADVAVGRAGAMTTSEFLAWGLPSIVIPLPTAAADHQTRNARALAEAGAAIHLPQADTDGASLDAAIESIFADPARREALAAAARRRGRPMAAVETARRLAALLPSHPAEVA</sequence>
<dbReference type="Proteomes" id="UP001484239">
    <property type="component" value="Unassembled WGS sequence"/>
</dbReference>
<dbReference type="PANTHER" id="PTHR21015">
    <property type="entry name" value="UDP-N-ACETYLGLUCOSAMINE--N-ACETYLMURAMYL-(PENTAPEPTIDE) PYROPHOSPHORYL-UNDECAPRENOL N-ACETYLGLUCOSAMINE TRANSFERASE 1"/>
    <property type="match status" value="1"/>
</dbReference>
<evidence type="ECO:0000313" key="13">
    <source>
        <dbReference type="EMBL" id="MEK9502058.1"/>
    </source>
</evidence>
<organism evidence="13 14">
    <name type="scientific">Gaopeijia maritima</name>
    <dbReference type="NCBI Taxonomy" id="3119007"/>
    <lineage>
        <taxon>Bacteria</taxon>
        <taxon>Pseudomonadati</taxon>
        <taxon>Gemmatimonadota</taxon>
        <taxon>Longimicrobiia</taxon>
        <taxon>Gaopeijiales</taxon>
        <taxon>Gaopeijiaceae</taxon>
        <taxon>Gaopeijia</taxon>
    </lineage>
</organism>
<feature type="binding site" evidence="10">
    <location>
        <position position="262"/>
    </location>
    <ligand>
        <name>UDP-N-acetyl-alpha-D-glucosamine</name>
        <dbReference type="ChEBI" id="CHEBI:57705"/>
    </ligand>
</feature>
<feature type="binding site" evidence="10">
    <location>
        <begin position="15"/>
        <end position="17"/>
    </location>
    <ligand>
        <name>UDP-N-acetyl-alpha-D-glucosamine</name>
        <dbReference type="ChEBI" id="CHEBI:57705"/>
    </ligand>
</feature>
<evidence type="ECO:0000256" key="10">
    <source>
        <dbReference type="HAMAP-Rule" id="MF_00033"/>
    </source>
</evidence>
<evidence type="ECO:0000313" key="14">
    <source>
        <dbReference type="Proteomes" id="UP001484239"/>
    </source>
</evidence>
<name>A0ABU9EDB3_9BACT</name>
<dbReference type="CDD" id="cd03785">
    <property type="entry name" value="GT28_MurG"/>
    <property type="match status" value="1"/>
</dbReference>
<accession>A0ABU9EDB3</accession>
<feature type="binding site" evidence="10">
    <location>
        <position position="130"/>
    </location>
    <ligand>
        <name>UDP-N-acetyl-alpha-D-glucosamine</name>
        <dbReference type="ChEBI" id="CHEBI:57705"/>
    </ligand>
</feature>
<keyword evidence="2 10" id="KW-0132">Cell division</keyword>
<feature type="binding site" evidence="10">
    <location>
        <position position="203"/>
    </location>
    <ligand>
        <name>UDP-N-acetyl-alpha-D-glucosamine</name>
        <dbReference type="ChEBI" id="CHEBI:57705"/>
    </ligand>
</feature>
<keyword evidence="1 10" id="KW-1003">Cell membrane</keyword>
<evidence type="ECO:0000256" key="6">
    <source>
        <dbReference type="ARBA" id="ARBA00022984"/>
    </source>
</evidence>
<evidence type="ECO:0000256" key="5">
    <source>
        <dbReference type="ARBA" id="ARBA00022960"/>
    </source>
</evidence>
<evidence type="ECO:0000256" key="9">
    <source>
        <dbReference type="ARBA" id="ARBA00023316"/>
    </source>
</evidence>
<comment type="subcellular location">
    <subcellularLocation>
        <location evidence="10">Cell membrane</location>
        <topology evidence="10">Peripheral membrane protein</topology>
        <orientation evidence="10">Cytoplasmic side</orientation>
    </subcellularLocation>
</comment>
<feature type="binding site" evidence="10">
    <location>
        <position position="307"/>
    </location>
    <ligand>
        <name>UDP-N-acetyl-alpha-D-glucosamine</name>
        <dbReference type="ChEBI" id="CHEBI:57705"/>
    </ligand>
</feature>
<evidence type="ECO:0000256" key="7">
    <source>
        <dbReference type="ARBA" id="ARBA00023136"/>
    </source>
</evidence>
<dbReference type="InterPro" id="IPR007235">
    <property type="entry name" value="Glyco_trans_28_C"/>
</dbReference>
<keyword evidence="9 10" id="KW-0961">Cell wall biogenesis/degradation</keyword>
<evidence type="ECO:0000256" key="4">
    <source>
        <dbReference type="ARBA" id="ARBA00022679"/>
    </source>
</evidence>
<gene>
    <name evidence="10" type="primary">murG</name>
    <name evidence="13" type="ORF">WI372_13780</name>
</gene>
<dbReference type="RefSeq" id="WP_405276806.1">
    <property type="nucleotide sequence ID" value="NZ_JBBHLI010000009.1"/>
</dbReference>
<comment type="caution">
    <text evidence="13">The sequence shown here is derived from an EMBL/GenBank/DDBJ whole genome shotgun (WGS) entry which is preliminary data.</text>
</comment>
<protein>
    <recommendedName>
        <fullName evidence="10">UDP-N-acetylglucosamine--N-acetylmuramyl-(pentapeptide) pyrophosphoryl-undecaprenol N-acetylglucosamine transferase</fullName>
        <ecNumber evidence="10">2.4.1.227</ecNumber>
    </recommendedName>
    <alternativeName>
        <fullName evidence="10">Undecaprenyl-PP-MurNAc-pentapeptide-UDPGlcNAc GlcNAc transferase</fullName>
    </alternativeName>
</protein>
<dbReference type="HAMAP" id="MF_00033">
    <property type="entry name" value="MurG"/>
    <property type="match status" value="1"/>
</dbReference>
<feature type="binding site" evidence="10">
    <location>
        <position position="174"/>
    </location>
    <ligand>
        <name>UDP-N-acetyl-alpha-D-glucosamine</name>
        <dbReference type="ChEBI" id="CHEBI:57705"/>
    </ligand>
</feature>
<keyword evidence="14" id="KW-1185">Reference proteome</keyword>
<dbReference type="EMBL" id="JBBHLI010000009">
    <property type="protein sequence ID" value="MEK9502058.1"/>
    <property type="molecule type" value="Genomic_DNA"/>
</dbReference>
<evidence type="ECO:0000256" key="3">
    <source>
        <dbReference type="ARBA" id="ARBA00022676"/>
    </source>
</evidence>
<reference evidence="13 14" key="1">
    <citation type="submission" date="2024-02" db="EMBL/GenBank/DDBJ databases">
        <title>A novel Gemmatimonadota bacterium.</title>
        <authorList>
            <person name="Du Z.-J."/>
            <person name="Ye Y.-Q."/>
        </authorList>
    </citation>
    <scope>NUCLEOTIDE SEQUENCE [LARGE SCALE GENOMIC DNA]</scope>
    <source>
        <strain evidence="13 14">DH-20</strain>
    </source>
</reference>